<gene>
    <name evidence="2" type="primary">LOC104229691</name>
</gene>
<dbReference type="RefSeq" id="XP_009780677.1">
    <property type="nucleotide sequence ID" value="XM_009782375.1"/>
</dbReference>
<dbReference type="AlphaFoldDB" id="A0A1U7WL29"/>
<keyword evidence="1" id="KW-1185">Reference proteome</keyword>
<organism evidence="1 2">
    <name type="scientific">Nicotiana sylvestris</name>
    <name type="common">Wood tobacco</name>
    <name type="synonym">South American tobacco</name>
    <dbReference type="NCBI Taxonomy" id="4096"/>
    <lineage>
        <taxon>Eukaryota</taxon>
        <taxon>Viridiplantae</taxon>
        <taxon>Streptophyta</taxon>
        <taxon>Embryophyta</taxon>
        <taxon>Tracheophyta</taxon>
        <taxon>Spermatophyta</taxon>
        <taxon>Magnoliopsida</taxon>
        <taxon>eudicotyledons</taxon>
        <taxon>Gunneridae</taxon>
        <taxon>Pentapetalae</taxon>
        <taxon>asterids</taxon>
        <taxon>lamiids</taxon>
        <taxon>Solanales</taxon>
        <taxon>Solanaceae</taxon>
        <taxon>Nicotianoideae</taxon>
        <taxon>Nicotianeae</taxon>
        <taxon>Nicotiana</taxon>
    </lineage>
</organism>
<accession>A0A1U7WL29</accession>
<sequence>MAALLPPHRRTHTHSCVNTFTRARLPHPNDQLYCFVFDCEQSERCFLLHVVAADSMAEPSSSSSMDAVAARVASALDDLKAAPSSHGSSMTRRSCFCLQRPWLLLLLRSSCFTLLLLPSSSSREQTKRASSCFTLMLLASSGCTVKTQSASSPSTCHRFIELLHLPVPNVLRAAAAVFFAIGCCHAAASPSSSSLLPRAHG</sequence>
<evidence type="ECO:0000313" key="1">
    <source>
        <dbReference type="Proteomes" id="UP000189701"/>
    </source>
</evidence>
<reference evidence="1" key="1">
    <citation type="journal article" date="2013" name="Genome Biol.">
        <title>Reference genomes and transcriptomes of Nicotiana sylvestris and Nicotiana tomentosiformis.</title>
        <authorList>
            <person name="Sierro N."/>
            <person name="Battey J.N."/>
            <person name="Ouadi S."/>
            <person name="Bovet L."/>
            <person name="Goepfert S."/>
            <person name="Bakaher N."/>
            <person name="Peitsch M.C."/>
            <person name="Ivanov N.V."/>
        </authorList>
    </citation>
    <scope>NUCLEOTIDE SEQUENCE [LARGE SCALE GENOMIC DNA]</scope>
</reference>
<reference evidence="2" key="2">
    <citation type="submission" date="2025-08" db="UniProtKB">
        <authorList>
            <consortium name="RefSeq"/>
        </authorList>
    </citation>
    <scope>IDENTIFICATION</scope>
    <source>
        <tissue evidence="2">Leaf</tissue>
    </source>
</reference>
<dbReference type="Proteomes" id="UP000189701">
    <property type="component" value="Unplaced"/>
</dbReference>
<name>A0A1U7WL29_NICSY</name>
<proteinExistence type="predicted"/>
<evidence type="ECO:0000313" key="2">
    <source>
        <dbReference type="RefSeq" id="XP_009780677.1"/>
    </source>
</evidence>
<protein>
    <submittedName>
        <fullName evidence="2">Uncharacterized protein LOC104229691</fullName>
    </submittedName>
</protein>